<gene>
    <name evidence="2" type="ORF">ECRASSUSDP1_LOCUS12206</name>
</gene>
<name>A0AAD1XG34_EUPCR</name>
<feature type="compositionally biased region" description="Basic and acidic residues" evidence="1">
    <location>
        <begin position="1"/>
        <end position="19"/>
    </location>
</feature>
<protein>
    <submittedName>
        <fullName evidence="2">Uncharacterized protein</fullName>
    </submittedName>
</protein>
<dbReference type="EMBL" id="CAMPGE010012100">
    <property type="protein sequence ID" value="CAI2370887.1"/>
    <property type="molecule type" value="Genomic_DNA"/>
</dbReference>
<reference evidence="2" key="1">
    <citation type="submission" date="2023-07" db="EMBL/GenBank/DDBJ databases">
        <authorList>
            <consortium name="AG Swart"/>
            <person name="Singh M."/>
            <person name="Singh A."/>
            <person name="Seah K."/>
            <person name="Emmerich C."/>
        </authorList>
    </citation>
    <scope>NUCLEOTIDE SEQUENCE</scope>
    <source>
        <strain evidence="2">DP1</strain>
    </source>
</reference>
<evidence type="ECO:0000313" key="2">
    <source>
        <dbReference type="EMBL" id="CAI2370887.1"/>
    </source>
</evidence>
<keyword evidence="3" id="KW-1185">Reference proteome</keyword>
<evidence type="ECO:0000313" key="3">
    <source>
        <dbReference type="Proteomes" id="UP001295684"/>
    </source>
</evidence>
<accession>A0AAD1XG34</accession>
<dbReference type="Proteomes" id="UP001295684">
    <property type="component" value="Unassembled WGS sequence"/>
</dbReference>
<organism evidence="2 3">
    <name type="scientific">Euplotes crassus</name>
    <dbReference type="NCBI Taxonomy" id="5936"/>
    <lineage>
        <taxon>Eukaryota</taxon>
        <taxon>Sar</taxon>
        <taxon>Alveolata</taxon>
        <taxon>Ciliophora</taxon>
        <taxon>Intramacronucleata</taxon>
        <taxon>Spirotrichea</taxon>
        <taxon>Hypotrichia</taxon>
        <taxon>Euplotida</taxon>
        <taxon>Euplotidae</taxon>
        <taxon>Moneuplotes</taxon>
    </lineage>
</organism>
<proteinExistence type="predicted"/>
<feature type="region of interest" description="Disordered" evidence="1">
    <location>
        <begin position="1"/>
        <end position="22"/>
    </location>
</feature>
<dbReference type="AlphaFoldDB" id="A0AAD1XG34"/>
<sequence>MRDKENCDRSMNTQKEEGKRKTKLISLHPGKIPRRKYQARDSFKGIHENERIRDITISQSENQNSEILNQRHKNIDNSYCGISRDSELLRSELQTIKEQLELSNITHHAASQKWKAQERNYMSLIDSIKSQDEWDGIYQTLIHKVENLKDDIENIKID</sequence>
<comment type="caution">
    <text evidence="2">The sequence shown here is derived from an EMBL/GenBank/DDBJ whole genome shotgun (WGS) entry which is preliminary data.</text>
</comment>
<evidence type="ECO:0000256" key="1">
    <source>
        <dbReference type="SAM" id="MobiDB-lite"/>
    </source>
</evidence>